<dbReference type="EMBL" id="SMKR01000282">
    <property type="protein sequence ID" value="TDD13141.1"/>
    <property type="molecule type" value="Genomic_DNA"/>
</dbReference>
<dbReference type="Proteomes" id="UP000295172">
    <property type="component" value="Unassembled WGS sequence"/>
</dbReference>
<feature type="chain" id="PRO_5039496970" description="Secreted protein" evidence="1">
    <location>
        <begin position="28"/>
        <end position="310"/>
    </location>
</feature>
<evidence type="ECO:0000313" key="2">
    <source>
        <dbReference type="EMBL" id="TDD13141.1"/>
    </source>
</evidence>
<dbReference type="OrthoDB" id="3742379at2"/>
<keyword evidence="1" id="KW-0732">Signal</keyword>
<comment type="caution">
    <text evidence="2">The sequence shown here is derived from an EMBL/GenBank/DDBJ whole genome shotgun (WGS) entry which is preliminary data.</text>
</comment>
<sequence>MHNRVGRGLVVLSAVLALLMAVPAATASADTIHSGNTVCSMYVNSVGFGAYCSSGQPYLGTGAPPPTWRERLDGRPFIPCRDFEIPGGVELPEAPEGKRWVLRITITDYRLDTYNGGPRAHLERAYVPVNPAEAAQCPQPDYMDYFWYTFRSTYPEPALVVKPTFTPRVNVPAFFSLTKESSEQYKETGELSGYFDPTHNLTMRGMVVEMTIDPGDGTPPFTCKMGTTPADDPDGYDETQDPFHQMNTCKHTYKRSSANQPDGMYTVKLTITWAVAYWIGRNAGGWHEIGKANVHAVQRLPVQEVQAIGG</sequence>
<keyword evidence="3" id="KW-1185">Reference proteome</keyword>
<feature type="signal peptide" evidence="1">
    <location>
        <begin position="1"/>
        <end position="27"/>
    </location>
</feature>
<name>A0A4R4W5C6_9ACTN</name>
<organism evidence="2 3">
    <name type="scientific">Kribbella turkmenica</name>
    <dbReference type="NCBI Taxonomy" id="2530375"/>
    <lineage>
        <taxon>Bacteria</taxon>
        <taxon>Bacillati</taxon>
        <taxon>Actinomycetota</taxon>
        <taxon>Actinomycetes</taxon>
        <taxon>Propionibacteriales</taxon>
        <taxon>Kribbellaceae</taxon>
        <taxon>Kribbella</taxon>
    </lineage>
</organism>
<proteinExistence type="predicted"/>
<dbReference type="RefSeq" id="WP_132327313.1">
    <property type="nucleotide sequence ID" value="NZ_SMKR01000282.1"/>
</dbReference>
<evidence type="ECO:0008006" key="4">
    <source>
        <dbReference type="Google" id="ProtNLM"/>
    </source>
</evidence>
<evidence type="ECO:0000313" key="3">
    <source>
        <dbReference type="Proteomes" id="UP000295172"/>
    </source>
</evidence>
<gene>
    <name evidence="2" type="ORF">E1218_34920</name>
</gene>
<reference evidence="2 3" key="1">
    <citation type="submission" date="2019-02" db="EMBL/GenBank/DDBJ databases">
        <title>Draft genome sequences of novel Actinobacteria.</title>
        <authorList>
            <person name="Sahin N."/>
            <person name="Ay H."/>
            <person name="Saygin H."/>
        </authorList>
    </citation>
    <scope>NUCLEOTIDE SEQUENCE [LARGE SCALE GENOMIC DNA]</scope>
    <source>
        <strain evidence="2 3">16K104</strain>
    </source>
</reference>
<protein>
    <recommendedName>
        <fullName evidence="4">Secreted protein</fullName>
    </recommendedName>
</protein>
<dbReference type="AlphaFoldDB" id="A0A4R4W5C6"/>
<evidence type="ECO:0000256" key="1">
    <source>
        <dbReference type="SAM" id="SignalP"/>
    </source>
</evidence>
<accession>A0A4R4W5C6</accession>